<feature type="domain" description="Peptidase C39-like" evidence="1">
    <location>
        <begin position="19"/>
        <end position="132"/>
    </location>
</feature>
<dbReference type="InterPro" id="IPR039564">
    <property type="entry name" value="Peptidase_C39-like"/>
</dbReference>
<organism evidence="2 3">
    <name type="scientific">Planomicrobium soli</name>
    <dbReference type="NCBI Taxonomy" id="1176648"/>
    <lineage>
        <taxon>Bacteria</taxon>
        <taxon>Bacillati</taxon>
        <taxon>Bacillota</taxon>
        <taxon>Bacilli</taxon>
        <taxon>Bacillales</taxon>
        <taxon>Caryophanaceae</taxon>
        <taxon>Planomicrobium</taxon>
    </lineage>
</organism>
<evidence type="ECO:0000259" key="1">
    <source>
        <dbReference type="Pfam" id="PF13529"/>
    </source>
</evidence>
<evidence type="ECO:0000313" key="3">
    <source>
        <dbReference type="Proteomes" id="UP000242682"/>
    </source>
</evidence>
<comment type="caution">
    <text evidence="2">The sequence shown here is derived from an EMBL/GenBank/DDBJ whole genome shotgun (WGS) entry which is preliminary data.</text>
</comment>
<evidence type="ECO:0000313" key="2">
    <source>
        <dbReference type="EMBL" id="PSL32956.1"/>
    </source>
</evidence>
<name>A0A2P8GG39_9BACL</name>
<dbReference type="RefSeq" id="WP_106534143.1">
    <property type="nucleotide sequence ID" value="NZ_PYAT01000010.1"/>
</dbReference>
<dbReference type="AlphaFoldDB" id="A0A2P8GG39"/>
<dbReference type="Pfam" id="PF13529">
    <property type="entry name" value="Peptidase_C39_2"/>
    <property type="match status" value="1"/>
</dbReference>
<dbReference type="OrthoDB" id="2435874at2"/>
<dbReference type="EMBL" id="PYAT01000010">
    <property type="protein sequence ID" value="PSL32956.1"/>
    <property type="molecule type" value="Genomic_DNA"/>
</dbReference>
<sequence length="171" mass="19782">MKTVIPFRGLSQYAKDIDSKKQGSACGPVTAAAILSHYERVDHGINELYNILGTTPIGLFTWRLLKNLRRLAGQRYAIKRARTLDEVKSELLAGRPLAMKFDRWFSFRWFSQPTYNYHWVPLIGFEEKPDDLVLYIHDNGQKNRPSKVRAVSYNKNRTVLTFIKIIPIQKG</sequence>
<keyword evidence="3" id="KW-1185">Reference proteome</keyword>
<reference evidence="2 3" key="1">
    <citation type="submission" date="2018-03" db="EMBL/GenBank/DDBJ databases">
        <title>Genomic Encyclopedia of Type Strains, Phase III (KMG-III): the genomes of soil and plant-associated and newly described type strains.</title>
        <authorList>
            <person name="Whitman W."/>
        </authorList>
    </citation>
    <scope>NUCLEOTIDE SEQUENCE [LARGE SCALE GENOMIC DNA]</scope>
    <source>
        <strain evidence="2 3">CGMCC 1.12259</strain>
    </source>
</reference>
<accession>A0A2P8GG39</accession>
<protein>
    <submittedName>
        <fullName evidence="2">Peptidase C39-like protein</fullName>
    </submittedName>
</protein>
<proteinExistence type="predicted"/>
<gene>
    <name evidence="2" type="ORF">B0H99_11066</name>
</gene>
<dbReference type="Proteomes" id="UP000242682">
    <property type="component" value="Unassembled WGS sequence"/>
</dbReference>